<evidence type="ECO:0000313" key="2">
    <source>
        <dbReference type="EMBL" id="PSR31205.1"/>
    </source>
</evidence>
<organism evidence="2 3">
    <name type="scientific">Sulfobacillus benefaciens</name>
    <dbReference type="NCBI Taxonomy" id="453960"/>
    <lineage>
        <taxon>Bacteria</taxon>
        <taxon>Bacillati</taxon>
        <taxon>Bacillota</taxon>
        <taxon>Clostridia</taxon>
        <taxon>Eubacteriales</taxon>
        <taxon>Clostridiales Family XVII. Incertae Sedis</taxon>
        <taxon>Sulfobacillus</taxon>
    </lineage>
</organism>
<proteinExistence type="predicted"/>
<dbReference type="AlphaFoldDB" id="A0A2T2X9N8"/>
<feature type="compositionally biased region" description="Gly residues" evidence="1">
    <location>
        <begin position="225"/>
        <end position="237"/>
    </location>
</feature>
<evidence type="ECO:0000256" key="1">
    <source>
        <dbReference type="SAM" id="MobiDB-lite"/>
    </source>
</evidence>
<name>A0A2T2X9N8_9FIRM</name>
<feature type="region of interest" description="Disordered" evidence="1">
    <location>
        <begin position="217"/>
        <end position="243"/>
    </location>
</feature>
<dbReference type="Proteomes" id="UP000242972">
    <property type="component" value="Unassembled WGS sequence"/>
</dbReference>
<dbReference type="EMBL" id="PXYW01000067">
    <property type="protein sequence ID" value="PSR31205.1"/>
    <property type="molecule type" value="Genomic_DNA"/>
</dbReference>
<protein>
    <submittedName>
        <fullName evidence="2">Uncharacterized protein</fullName>
    </submittedName>
</protein>
<evidence type="ECO:0000313" key="3">
    <source>
        <dbReference type="Proteomes" id="UP000242972"/>
    </source>
</evidence>
<reference evidence="2 3" key="1">
    <citation type="journal article" date="2014" name="BMC Genomics">
        <title>Comparison of environmental and isolate Sulfobacillus genomes reveals diverse carbon, sulfur, nitrogen, and hydrogen metabolisms.</title>
        <authorList>
            <person name="Justice N.B."/>
            <person name="Norman A."/>
            <person name="Brown C.T."/>
            <person name="Singh A."/>
            <person name="Thomas B.C."/>
            <person name="Banfield J.F."/>
        </authorList>
    </citation>
    <scope>NUCLEOTIDE SEQUENCE [LARGE SCALE GENOMIC DNA]</scope>
    <source>
        <strain evidence="2">AMDSBA4</strain>
    </source>
</reference>
<gene>
    <name evidence="2" type="ORF">C7B46_17110</name>
</gene>
<feature type="compositionally biased region" description="Low complexity" evidence="1">
    <location>
        <begin position="264"/>
        <end position="279"/>
    </location>
</feature>
<feature type="non-terminal residue" evidence="2">
    <location>
        <position position="287"/>
    </location>
</feature>
<sequence>MQFSRFRRTAPLVLGATLAGWFSLGSLTPSVAYAYSASCSRHENYVKVWYKTWVNGRWVTDYSPPHLAAVWHPGYYSTVSHPGYSTSVWHPAYTTKVWHNGYDSTVTHPGYSTTTTHTIAGHWQSVWHPATTSTIDEPQTTPGYWKTVHYTVPVQEVTWHTETVTQTYQIPVQKTVHGWHTVTQVVWQDVGSSQASGSAGTTYAIALPSWLQAWGYNPTAEQPGTGQGSGSGGGSTGSGHWEPVEETTRVDSAYQTTVMETASRQVTTQVPETVTTTRTEPSHIWVA</sequence>
<comment type="caution">
    <text evidence="2">The sequence shown here is derived from an EMBL/GenBank/DDBJ whole genome shotgun (WGS) entry which is preliminary data.</text>
</comment>
<feature type="region of interest" description="Disordered" evidence="1">
    <location>
        <begin position="263"/>
        <end position="287"/>
    </location>
</feature>
<accession>A0A2T2X9N8</accession>